<reference evidence="3 4" key="1">
    <citation type="submission" date="2023-11" db="EMBL/GenBank/DDBJ databases">
        <authorList>
            <person name="Bao R."/>
        </authorList>
    </citation>
    <scope>NUCLEOTIDE SEQUENCE [LARGE SCALE GENOMIC DNA]</scope>
    <source>
        <strain evidence="3 4">PJ23</strain>
    </source>
</reference>
<keyword evidence="1" id="KW-0472">Membrane</keyword>
<name>A0ABU4RJ31_9HYPH</name>
<keyword evidence="1" id="KW-0812">Transmembrane</keyword>
<dbReference type="Proteomes" id="UP001274321">
    <property type="component" value="Unassembled WGS sequence"/>
</dbReference>
<evidence type="ECO:0000313" key="3">
    <source>
        <dbReference type="EMBL" id="MDX6804844.1"/>
    </source>
</evidence>
<feature type="domain" description="GAF" evidence="2">
    <location>
        <begin position="198"/>
        <end position="324"/>
    </location>
</feature>
<dbReference type="EMBL" id="JAXAFJ010000001">
    <property type="protein sequence ID" value="MDX6804844.1"/>
    <property type="molecule type" value="Genomic_DNA"/>
</dbReference>
<evidence type="ECO:0000313" key="4">
    <source>
        <dbReference type="Proteomes" id="UP001274321"/>
    </source>
</evidence>
<comment type="caution">
    <text evidence="3">The sequence shown here is derived from an EMBL/GenBank/DDBJ whole genome shotgun (WGS) entry which is preliminary data.</text>
</comment>
<keyword evidence="1" id="KW-1133">Transmembrane helix</keyword>
<dbReference type="InterPro" id="IPR029016">
    <property type="entry name" value="GAF-like_dom_sf"/>
</dbReference>
<feature type="transmembrane region" description="Helical" evidence="1">
    <location>
        <begin position="66"/>
        <end position="95"/>
    </location>
</feature>
<gene>
    <name evidence="3" type="ORF">SCD90_02095</name>
</gene>
<feature type="transmembrane region" description="Helical" evidence="1">
    <location>
        <begin position="115"/>
        <end position="135"/>
    </location>
</feature>
<evidence type="ECO:0000256" key="1">
    <source>
        <dbReference type="SAM" id="Phobius"/>
    </source>
</evidence>
<keyword evidence="4" id="KW-1185">Reference proteome</keyword>
<dbReference type="Pfam" id="PF13492">
    <property type="entry name" value="GAF_3"/>
    <property type="match status" value="1"/>
</dbReference>
<protein>
    <submittedName>
        <fullName evidence="3">GAF domain-containing protein</fullName>
    </submittedName>
</protein>
<proteinExistence type="predicted"/>
<dbReference type="InterPro" id="IPR003018">
    <property type="entry name" value="GAF"/>
</dbReference>
<feature type="transmembrane region" description="Helical" evidence="1">
    <location>
        <begin position="34"/>
        <end position="54"/>
    </location>
</feature>
<dbReference type="Gene3D" id="3.30.450.40">
    <property type="match status" value="1"/>
</dbReference>
<evidence type="ECO:0000259" key="2">
    <source>
        <dbReference type="Pfam" id="PF13492"/>
    </source>
</evidence>
<dbReference type="SUPFAM" id="SSF55781">
    <property type="entry name" value="GAF domain-like"/>
    <property type="match status" value="1"/>
</dbReference>
<organism evidence="3 4">
    <name type="scientific">Terrihabitans rhizophilus</name>
    <dbReference type="NCBI Taxonomy" id="3092662"/>
    <lineage>
        <taxon>Bacteria</taxon>
        <taxon>Pseudomonadati</taxon>
        <taxon>Pseudomonadota</taxon>
        <taxon>Alphaproteobacteria</taxon>
        <taxon>Hyphomicrobiales</taxon>
        <taxon>Terrihabitans</taxon>
    </lineage>
</organism>
<sequence length="347" mass="37256">MTMPMTTAKPLEGGPQVVTHGHGPLAALGLRTSALVEILLFLAAALLIGAILGVPDRFADVSPHPFWIIVLLISSFYGVSNGLLAAGLSTAALLAGNTPEQAFDETASVWLARETMLPLMWFLAALALGSIRDGFRRKFDDLSAKLAKTQQQAEGIAEAYERLMQGQICLQEQVASQSLTFSRLYEASRAVSCQRCGEVLLGAIDLVCAVLSPSKSSIYLLNGSELEAALCDGWEQQDCFPSHIPAGTALFEAIVTRRQVLSVDRPDDENCLRAHGLIAGPLVDPRTGEVFGMLKIEQVAFADFNFVALENFRIVCEWIGTSLAAAISIEERTEPATHTPAASREAA</sequence>
<accession>A0ABU4RJ31</accession>